<dbReference type="EMBL" id="CARXXK010000001">
    <property type="protein sequence ID" value="CAI6350688.1"/>
    <property type="molecule type" value="Genomic_DNA"/>
</dbReference>
<dbReference type="AlphaFoldDB" id="A0AAV0W4F8"/>
<feature type="domain" description="HAT C-terminal dimerisation" evidence="1">
    <location>
        <begin position="371"/>
        <end position="430"/>
    </location>
</feature>
<dbReference type="InterPro" id="IPR012337">
    <property type="entry name" value="RNaseH-like_sf"/>
</dbReference>
<reference evidence="2 3" key="1">
    <citation type="submission" date="2023-01" db="EMBL/GenBank/DDBJ databases">
        <authorList>
            <person name="Whitehead M."/>
        </authorList>
    </citation>
    <scope>NUCLEOTIDE SEQUENCE [LARGE SCALE GENOMIC DNA]</scope>
</reference>
<dbReference type="PANTHER" id="PTHR46289">
    <property type="entry name" value="52 KDA REPRESSOR OF THE INHIBITOR OF THE PROTEIN KINASE-LIKE PROTEIN-RELATED"/>
    <property type="match status" value="1"/>
</dbReference>
<dbReference type="SUPFAM" id="SSF53098">
    <property type="entry name" value="Ribonuclease H-like"/>
    <property type="match status" value="1"/>
</dbReference>
<organism evidence="2 3">
    <name type="scientific">Macrosiphum euphorbiae</name>
    <name type="common">potato aphid</name>
    <dbReference type="NCBI Taxonomy" id="13131"/>
    <lineage>
        <taxon>Eukaryota</taxon>
        <taxon>Metazoa</taxon>
        <taxon>Ecdysozoa</taxon>
        <taxon>Arthropoda</taxon>
        <taxon>Hexapoda</taxon>
        <taxon>Insecta</taxon>
        <taxon>Pterygota</taxon>
        <taxon>Neoptera</taxon>
        <taxon>Paraneoptera</taxon>
        <taxon>Hemiptera</taxon>
        <taxon>Sternorrhyncha</taxon>
        <taxon>Aphidomorpha</taxon>
        <taxon>Aphidoidea</taxon>
        <taxon>Aphididae</taxon>
        <taxon>Macrosiphini</taxon>
        <taxon>Macrosiphum</taxon>
    </lineage>
</organism>
<evidence type="ECO:0000259" key="1">
    <source>
        <dbReference type="Pfam" id="PF05699"/>
    </source>
</evidence>
<keyword evidence="3" id="KW-1185">Reference proteome</keyword>
<protein>
    <recommendedName>
        <fullName evidence="1">HAT C-terminal dimerisation domain-containing protein</fullName>
    </recommendedName>
</protein>
<gene>
    <name evidence="2" type="ORF">MEUPH1_LOCUS7120</name>
</gene>
<evidence type="ECO:0000313" key="3">
    <source>
        <dbReference type="Proteomes" id="UP001160148"/>
    </source>
</evidence>
<sequence length="452" mass="51260">MREDFLKFVPVSDVTGKGLATTLLTTLEEIGIDVKYLRGQGYDGAASMSGQFNGVQAHITKHYPLAHYIHCSSHSLNLAISDACSIQSIRNCTGTIQKVCVFFKYPKKNNVLSESIARVCPLSTHNRLKLLCPTRWVDRHDSIIIFLELFDAIIDSLSEVCTWLDKDASSGAYQLLCAIRQPEFILATYILGHMLSLSLPLSKFLQTKNIDLVEAIQTADDVVNIIKRLRLNDKTEFKIIFNNVKSKCDALNIEISVPRTANKQKNRCNVQVDLPEDYYRISLFIPFVDHFLNQLNDRFLSHRSVIENFNFILPSSISVHNEEKIKQLVEMYQSDLDCSVLAAVSEIKIWQQKFTGTKDLPKNAIDALQNCNMSIFPSTFKLLQILATLPVTTASSERSFSTLKRLKTYLRNTTCENRLNGLAMMNIHSDIMIDPDDVLNKLATKTRKLRLM</sequence>
<evidence type="ECO:0000313" key="2">
    <source>
        <dbReference type="EMBL" id="CAI6350688.1"/>
    </source>
</evidence>
<name>A0AAV0W4F8_9HEMI</name>
<comment type="caution">
    <text evidence="2">The sequence shown here is derived from an EMBL/GenBank/DDBJ whole genome shotgun (WGS) entry which is preliminary data.</text>
</comment>
<dbReference type="Pfam" id="PF05699">
    <property type="entry name" value="Dimer_Tnp_hAT"/>
    <property type="match status" value="1"/>
</dbReference>
<dbReference type="GO" id="GO:0046983">
    <property type="term" value="F:protein dimerization activity"/>
    <property type="evidence" value="ECO:0007669"/>
    <property type="project" value="InterPro"/>
</dbReference>
<accession>A0AAV0W4F8</accession>
<dbReference type="InterPro" id="IPR052958">
    <property type="entry name" value="IFN-induced_PKR_regulator"/>
</dbReference>
<dbReference type="InterPro" id="IPR008906">
    <property type="entry name" value="HATC_C_dom"/>
</dbReference>
<dbReference type="Proteomes" id="UP001160148">
    <property type="component" value="Unassembled WGS sequence"/>
</dbReference>
<dbReference type="PANTHER" id="PTHR46289:SF14">
    <property type="entry name" value="DUF4371 DOMAIN-CONTAINING PROTEIN"/>
    <property type="match status" value="1"/>
</dbReference>
<proteinExistence type="predicted"/>